<accession>A0A256FHY3</accession>
<organism evidence="1 2">
    <name type="scientific">Brucella rhizosphaerae</name>
    <dbReference type="NCBI Taxonomy" id="571254"/>
    <lineage>
        <taxon>Bacteria</taxon>
        <taxon>Pseudomonadati</taxon>
        <taxon>Pseudomonadota</taxon>
        <taxon>Alphaproteobacteria</taxon>
        <taxon>Hyphomicrobiales</taxon>
        <taxon>Brucellaceae</taxon>
        <taxon>Brucella/Ochrobactrum group</taxon>
        <taxon>Brucella</taxon>
    </lineage>
</organism>
<reference evidence="1 2" key="1">
    <citation type="submission" date="2017-07" db="EMBL/GenBank/DDBJ databases">
        <title>Phylogenetic study on the rhizospheric bacterium Ochrobactrum sp. A44.</title>
        <authorList>
            <person name="Krzyzanowska D.M."/>
            <person name="Ossowicki A."/>
            <person name="Rajewska M."/>
            <person name="Maciag T."/>
            <person name="Kaczynski Z."/>
            <person name="Czerwicka M."/>
            <person name="Jafra S."/>
        </authorList>
    </citation>
    <scope>NUCLEOTIDE SEQUENCE [LARGE SCALE GENOMIC DNA]</scope>
    <source>
        <strain evidence="1 2">PR17</strain>
    </source>
</reference>
<protein>
    <submittedName>
        <fullName evidence="1">Uncharacterized protein</fullName>
    </submittedName>
</protein>
<evidence type="ECO:0000313" key="1">
    <source>
        <dbReference type="EMBL" id="OYR14475.1"/>
    </source>
</evidence>
<keyword evidence="2" id="KW-1185">Reference proteome</keyword>
<dbReference type="EMBL" id="NNRK01000026">
    <property type="protein sequence ID" value="OYR14475.1"/>
    <property type="molecule type" value="Genomic_DNA"/>
</dbReference>
<proteinExistence type="predicted"/>
<dbReference type="AlphaFoldDB" id="A0A256FHY3"/>
<sequence>MRDHFSEFDGEDLVPTRVFPTIASIFQAAREMIVATHSTLSREKYL</sequence>
<name>A0A256FHY3_9HYPH</name>
<evidence type="ECO:0000313" key="2">
    <source>
        <dbReference type="Proteomes" id="UP000216345"/>
    </source>
</evidence>
<dbReference type="Proteomes" id="UP000216345">
    <property type="component" value="Unassembled WGS sequence"/>
</dbReference>
<comment type="caution">
    <text evidence="1">The sequence shown here is derived from an EMBL/GenBank/DDBJ whole genome shotgun (WGS) entry which is preliminary data.</text>
</comment>
<gene>
    <name evidence="1" type="ORF">CEV32_0480</name>
</gene>